<evidence type="ECO:0000313" key="2">
    <source>
        <dbReference type="EMBL" id="MCT7979320.1"/>
    </source>
</evidence>
<dbReference type="PROSITE" id="PS50837">
    <property type="entry name" value="NACHT"/>
    <property type="match status" value="1"/>
</dbReference>
<gene>
    <name evidence="2" type="ORF">NG792_16530</name>
</gene>
<name>A0ABT2NC60_9CYAN</name>
<dbReference type="InterPro" id="IPR007111">
    <property type="entry name" value="NACHT_NTPase"/>
</dbReference>
<dbReference type="Gene3D" id="3.40.50.300">
    <property type="entry name" value="P-loop containing nucleotide triphosphate hydrolases"/>
    <property type="match status" value="1"/>
</dbReference>
<accession>A0ABT2NC60</accession>
<keyword evidence="3" id="KW-1185">Reference proteome</keyword>
<sequence length="752" mass="87327">MQPLPRDFLTQLAQEYNLAPKEQEAFVECFSSNKNEQEIAETLAIQATTFRTRMTGVYRKFGFSSQGPGKVRQLHDFLIKKYQKSPASTIPEPSHPAINIEFLVQQAREMVRAYIQSECGTMRVLDMNHPIGLDDIYTHVNILESITGRRRKGIPDLLQHCNSEDFERFALGKIIEERVPGLEAIAKYSKLIILGKPGAGKTTFLKHLAIQCLNRKFLGNRIPIFITLKDFAEAANHPSLLEYIAQSHNCVSLSEIIHQRQALVLLDGLDEVREEDSHRVLNQIRDFSTDFRDNHFVLTCRIAALEYTFEKFTEVEIADFDTTQISNFANKWFKNKAVKPETFINQIENNPRIQELATSPLLLTLLCLTFEETGDFPANRSELYKEGLDVLLKKWDAKRGIYRDQVYKKLSPQRKEDLLSKIALTTFEAGDYFFKQKEAERYITDYIRNLPNANTDEEALQLDSEAVLRSIEAQHGLLIERAKAIYSFSHLTFHEYFTAREIIINQQSSEEALQKLVSHLTDRKWREVFLLAAGMSSLADKLLLLMKHETGHLIHGYKGLQQILYWVNNHSILGYQFDCCDRLRLIQHFYQYCDDSIFYIDVYISNLNNKFLIISLDENMVLLKSSQILTENIFVDFIKHLIDSENLDPSDDLLDWIKGGYFLSSWQSWSNEREINSMLEIIQFISLSEYILCPEEAQLWKWYCNANQLVLDCLNSDCYVSRDVREEIEETLLLPIAEIEKRKIEKQKRQSP</sequence>
<proteinExistence type="predicted"/>
<organism evidence="2 3">
    <name type="scientific">Laspinema olomoucense D3b</name>
    <dbReference type="NCBI Taxonomy" id="2953688"/>
    <lineage>
        <taxon>Bacteria</taxon>
        <taxon>Bacillati</taxon>
        <taxon>Cyanobacteriota</taxon>
        <taxon>Cyanophyceae</taxon>
        <taxon>Oscillatoriophycideae</taxon>
        <taxon>Oscillatoriales</taxon>
        <taxon>Laspinemataceae</taxon>
        <taxon>Laspinema</taxon>
        <taxon>Laspinema olomoucense</taxon>
    </lineage>
</organism>
<dbReference type="Pfam" id="PF22727">
    <property type="entry name" value="NCH2"/>
    <property type="match status" value="1"/>
</dbReference>
<evidence type="ECO:0000313" key="3">
    <source>
        <dbReference type="Proteomes" id="UP001525961"/>
    </source>
</evidence>
<dbReference type="Pfam" id="PF05729">
    <property type="entry name" value="NACHT"/>
    <property type="match status" value="1"/>
</dbReference>
<dbReference type="EMBL" id="JAMXFA010000021">
    <property type="protein sequence ID" value="MCT7979320.1"/>
    <property type="molecule type" value="Genomic_DNA"/>
</dbReference>
<dbReference type="PANTHER" id="PTHR46844:SF1">
    <property type="entry name" value="SLR5058 PROTEIN"/>
    <property type="match status" value="1"/>
</dbReference>
<dbReference type="InterPro" id="IPR054501">
    <property type="entry name" value="NCH2"/>
</dbReference>
<feature type="domain" description="NACHT" evidence="1">
    <location>
        <begin position="189"/>
        <end position="301"/>
    </location>
</feature>
<dbReference type="SUPFAM" id="SSF52540">
    <property type="entry name" value="P-loop containing nucleoside triphosphate hydrolases"/>
    <property type="match status" value="1"/>
</dbReference>
<evidence type="ECO:0000259" key="1">
    <source>
        <dbReference type="PROSITE" id="PS50837"/>
    </source>
</evidence>
<dbReference type="RefSeq" id="WP_261236127.1">
    <property type="nucleotide sequence ID" value="NZ_JAMXFA010000021.1"/>
</dbReference>
<reference evidence="2 3" key="1">
    <citation type="journal article" date="2022" name="Front. Microbiol.">
        <title>High genomic differentiation and limited gene flow indicate recent cryptic speciation within the genus Laspinema (cyanobacteria).</title>
        <authorList>
            <person name="Stanojkovic A."/>
            <person name="Skoupy S."/>
            <person name="Skaloud P."/>
            <person name="Dvorak P."/>
        </authorList>
    </citation>
    <scope>NUCLEOTIDE SEQUENCE [LARGE SCALE GENOMIC DNA]</scope>
    <source>
        <strain evidence="2 3">D3b</strain>
    </source>
</reference>
<dbReference type="PANTHER" id="PTHR46844">
    <property type="entry name" value="SLR5058 PROTEIN"/>
    <property type="match status" value="1"/>
</dbReference>
<dbReference type="InterPro" id="IPR027417">
    <property type="entry name" value="P-loop_NTPase"/>
</dbReference>
<comment type="caution">
    <text evidence="2">The sequence shown here is derived from an EMBL/GenBank/DDBJ whole genome shotgun (WGS) entry which is preliminary data.</text>
</comment>
<protein>
    <submittedName>
        <fullName evidence="2">NACHT domain-containing protein</fullName>
    </submittedName>
</protein>
<dbReference type="Proteomes" id="UP001525961">
    <property type="component" value="Unassembled WGS sequence"/>
</dbReference>